<gene>
    <name evidence="2" type="ORF">AWE51_21530</name>
</gene>
<keyword evidence="1" id="KW-0472">Membrane</keyword>
<dbReference type="STRING" id="1642818.AWE51_21530"/>
<feature type="transmembrane region" description="Helical" evidence="1">
    <location>
        <begin position="171"/>
        <end position="191"/>
    </location>
</feature>
<organism evidence="2 3">
    <name type="scientific">Aquimarina aggregata</name>
    <dbReference type="NCBI Taxonomy" id="1642818"/>
    <lineage>
        <taxon>Bacteria</taxon>
        <taxon>Pseudomonadati</taxon>
        <taxon>Bacteroidota</taxon>
        <taxon>Flavobacteriia</taxon>
        <taxon>Flavobacteriales</taxon>
        <taxon>Flavobacteriaceae</taxon>
        <taxon>Aquimarina</taxon>
    </lineage>
</organism>
<proteinExistence type="predicted"/>
<feature type="transmembrane region" description="Helical" evidence="1">
    <location>
        <begin position="131"/>
        <end position="159"/>
    </location>
</feature>
<reference evidence="2 3" key="1">
    <citation type="submission" date="2016-01" db="EMBL/GenBank/DDBJ databases">
        <title>The draft genome sequence of Aquimarina sp. RZW4-3-2.</title>
        <authorList>
            <person name="Wang Y."/>
        </authorList>
    </citation>
    <scope>NUCLEOTIDE SEQUENCE [LARGE SCALE GENOMIC DNA]</scope>
    <source>
        <strain evidence="2 3">RZW4-3-2</strain>
    </source>
</reference>
<evidence type="ECO:0000313" key="3">
    <source>
        <dbReference type="Proteomes" id="UP000076715"/>
    </source>
</evidence>
<keyword evidence="3" id="KW-1185">Reference proteome</keyword>
<dbReference type="AlphaFoldDB" id="A0A162DK09"/>
<evidence type="ECO:0008006" key="4">
    <source>
        <dbReference type="Google" id="ProtNLM"/>
    </source>
</evidence>
<dbReference type="InterPro" id="IPR032809">
    <property type="entry name" value="Put_HupE_UreJ"/>
</dbReference>
<comment type="caution">
    <text evidence="2">The sequence shown here is derived from an EMBL/GenBank/DDBJ whole genome shotgun (WGS) entry which is preliminary data.</text>
</comment>
<feature type="transmembrane region" description="Helical" evidence="1">
    <location>
        <begin position="104"/>
        <end position="125"/>
    </location>
</feature>
<dbReference type="OrthoDB" id="9808870at2"/>
<accession>A0A162DK09</accession>
<feature type="transmembrane region" description="Helical" evidence="1">
    <location>
        <begin position="74"/>
        <end position="92"/>
    </location>
</feature>
<keyword evidence="1" id="KW-1133">Transmembrane helix</keyword>
<protein>
    <recommendedName>
        <fullName evidence="4">HupE / UreJ protein</fullName>
    </recommendedName>
</protein>
<name>A0A162DK09_9FLAO</name>
<keyword evidence="1" id="KW-0812">Transmembrane</keyword>
<dbReference type="Pfam" id="PF13795">
    <property type="entry name" value="HupE_UreJ_2"/>
    <property type="match status" value="1"/>
</dbReference>
<dbReference type="EMBL" id="LQRT01000004">
    <property type="protein sequence ID" value="KZS41588.1"/>
    <property type="molecule type" value="Genomic_DNA"/>
</dbReference>
<dbReference type="RefSeq" id="WP_066311954.1">
    <property type="nucleotide sequence ID" value="NZ_CANLSS010000014.1"/>
</dbReference>
<evidence type="ECO:0000256" key="1">
    <source>
        <dbReference type="SAM" id="Phobius"/>
    </source>
</evidence>
<feature type="transmembrane region" description="Helical" evidence="1">
    <location>
        <begin position="43"/>
        <end position="62"/>
    </location>
</feature>
<evidence type="ECO:0000313" key="2">
    <source>
        <dbReference type="EMBL" id="KZS41588.1"/>
    </source>
</evidence>
<sequence>MNNLSSFFTNGWDHIVDIHAYDHLLFVMTLCAAFKLTQWKQILVIITAFTIGHSGTLILSALDIIPANSTIVDMLIPFTIMITALANIINYNKHGKFSDTKVKYGIALVFGLIHGLAFASNFKFMLFSDSIIMPLLAFNIGIEVGQIFIVLLFMTSLWLYTKFINGAHFKWNLFISGAGFGIAATILLNAVNDVQ</sequence>
<feature type="transmembrane region" description="Helical" evidence="1">
    <location>
        <begin position="20"/>
        <end position="36"/>
    </location>
</feature>
<dbReference type="Proteomes" id="UP000076715">
    <property type="component" value="Unassembled WGS sequence"/>
</dbReference>